<evidence type="ECO:0000313" key="3">
    <source>
        <dbReference type="EMBL" id="MCX2560610.1"/>
    </source>
</evidence>
<dbReference type="EMBL" id="JAPIUX010000002">
    <property type="protein sequence ID" value="MCX2560610.1"/>
    <property type="molecule type" value="Genomic_DNA"/>
</dbReference>
<proteinExistence type="predicted"/>
<feature type="region of interest" description="Disordered" evidence="1">
    <location>
        <begin position="29"/>
        <end position="65"/>
    </location>
</feature>
<keyword evidence="2" id="KW-0732">Signal</keyword>
<gene>
    <name evidence="3" type="ORF">OQ252_04220</name>
</gene>
<dbReference type="PROSITE" id="PS51257">
    <property type="entry name" value="PROKAR_LIPOPROTEIN"/>
    <property type="match status" value="1"/>
</dbReference>
<evidence type="ECO:0008006" key="5">
    <source>
        <dbReference type="Google" id="ProtNLM"/>
    </source>
</evidence>
<dbReference type="RefSeq" id="WP_166120061.1">
    <property type="nucleotide sequence ID" value="NZ_JAPIUX010000002.1"/>
</dbReference>
<accession>A0ABT3Q5N9</accession>
<evidence type="ECO:0000256" key="1">
    <source>
        <dbReference type="SAM" id="MobiDB-lite"/>
    </source>
</evidence>
<name>A0ABT3Q5N9_9PROT</name>
<protein>
    <recommendedName>
        <fullName evidence="5">Lectin-like protein BA14k</fullName>
    </recommendedName>
</protein>
<feature type="signal peptide" evidence="2">
    <location>
        <begin position="1"/>
        <end position="22"/>
    </location>
</feature>
<keyword evidence="4" id="KW-1185">Reference proteome</keyword>
<evidence type="ECO:0000256" key="2">
    <source>
        <dbReference type="SAM" id="SignalP"/>
    </source>
</evidence>
<sequence length="117" mass="12125">MSTGFFRPLGCCLALALLAGCAAQPQPAVQARRPVQGFPPNMAIQQGAPADESQLTNDPSAPADTPLCGMAARESQAMAVQNYPQPLSSGNSCVQNACFNPQTGTYIAADGTPRVCR</sequence>
<dbReference type="Proteomes" id="UP001526446">
    <property type="component" value="Unassembled WGS sequence"/>
</dbReference>
<reference evidence="3 4" key="1">
    <citation type="submission" date="2022-11" db="EMBL/GenBank/DDBJ databases">
        <title>Genome sequencing of Acetobacter type strain.</title>
        <authorList>
            <person name="Heo J."/>
            <person name="Lee D."/>
            <person name="Han B.-H."/>
            <person name="Hong S.-B."/>
            <person name="Kwon S.-W."/>
        </authorList>
    </citation>
    <scope>NUCLEOTIDE SEQUENCE [LARGE SCALE GENOMIC DNA]</scope>
    <source>
        <strain evidence="3 4">KACC 21251</strain>
    </source>
</reference>
<comment type="caution">
    <text evidence="3">The sequence shown here is derived from an EMBL/GenBank/DDBJ whole genome shotgun (WGS) entry which is preliminary data.</text>
</comment>
<evidence type="ECO:0000313" key="4">
    <source>
        <dbReference type="Proteomes" id="UP001526446"/>
    </source>
</evidence>
<organism evidence="3 4">
    <name type="scientific">Acetobacter farinalis</name>
    <dbReference type="NCBI Taxonomy" id="1260984"/>
    <lineage>
        <taxon>Bacteria</taxon>
        <taxon>Pseudomonadati</taxon>
        <taxon>Pseudomonadota</taxon>
        <taxon>Alphaproteobacteria</taxon>
        <taxon>Acetobacterales</taxon>
        <taxon>Acetobacteraceae</taxon>
        <taxon>Acetobacter</taxon>
    </lineage>
</organism>
<feature type="chain" id="PRO_5047530204" description="Lectin-like protein BA14k" evidence="2">
    <location>
        <begin position="23"/>
        <end position="117"/>
    </location>
</feature>